<dbReference type="GO" id="GO:0003677">
    <property type="term" value="F:DNA binding"/>
    <property type="evidence" value="ECO:0007669"/>
    <property type="project" value="UniProtKB-KW"/>
</dbReference>
<dbReference type="SUPFAM" id="SSF47823">
    <property type="entry name" value="lambda integrase-like, N-terminal domain"/>
    <property type="match status" value="1"/>
</dbReference>
<dbReference type="GO" id="GO:0015074">
    <property type="term" value="P:DNA integration"/>
    <property type="evidence" value="ECO:0007669"/>
    <property type="project" value="InterPro"/>
</dbReference>
<dbReference type="STRING" id="260086.SAMN05216207_10911"/>
<protein>
    <recommendedName>
        <fullName evidence="6">Phage integrase family protein</fullName>
    </recommendedName>
</protein>
<accession>A0A1I5I9C9</accession>
<dbReference type="Proteomes" id="UP000199614">
    <property type="component" value="Unassembled WGS sequence"/>
</dbReference>
<sequence>MLPRIPPERALPAAPVVLARYLVAHAQVRRPSTLQRWCAAVAAAHDVAGYQSPTRDEQVRTVLAGIRRTHRTRPARVAAAAPADLRAMLEPLDPAHDRDARDRALLLIGFAAALRRSELAALGIGDLLVDAEGLRVFIAASKIDQKALGHTRGLAYGTDLRTCPVRAWQAWLEHRGAGLAGAAVACGVNGVYPAGEAVAFVRVDRWGNLGRSPRVPSLESWPTAQPRPGSVGTGRGTRCAAGSPPPPMPAARRR</sequence>
<evidence type="ECO:0000256" key="2">
    <source>
        <dbReference type="ARBA" id="ARBA00023172"/>
    </source>
</evidence>
<dbReference type="InterPro" id="IPR013762">
    <property type="entry name" value="Integrase-like_cat_sf"/>
</dbReference>
<reference evidence="4 5" key="1">
    <citation type="submission" date="2016-10" db="EMBL/GenBank/DDBJ databases">
        <authorList>
            <person name="de Groot N.N."/>
        </authorList>
    </citation>
    <scope>NUCLEOTIDE SEQUENCE [LARGE SCALE GENOMIC DNA]</scope>
    <source>
        <strain evidence="4 5">CGMCC 4.1877</strain>
    </source>
</reference>
<evidence type="ECO:0008006" key="6">
    <source>
        <dbReference type="Google" id="ProtNLM"/>
    </source>
</evidence>
<dbReference type="Gene3D" id="1.10.443.10">
    <property type="entry name" value="Intergrase catalytic core"/>
    <property type="match status" value="1"/>
</dbReference>
<keyword evidence="5" id="KW-1185">Reference proteome</keyword>
<evidence type="ECO:0000313" key="4">
    <source>
        <dbReference type="EMBL" id="SFO56760.1"/>
    </source>
</evidence>
<feature type="compositionally biased region" description="Pro residues" evidence="3">
    <location>
        <begin position="243"/>
        <end position="254"/>
    </location>
</feature>
<dbReference type="InterPro" id="IPR010998">
    <property type="entry name" value="Integrase_recombinase_N"/>
</dbReference>
<name>A0A1I5I9C9_PSUAM</name>
<dbReference type="InterPro" id="IPR011010">
    <property type="entry name" value="DNA_brk_join_enz"/>
</dbReference>
<feature type="region of interest" description="Disordered" evidence="3">
    <location>
        <begin position="214"/>
        <end position="254"/>
    </location>
</feature>
<dbReference type="RefSeq" id="WP_143105685.1">
    <property type="nucleotide sequence ID" value="NZ_FOUY01000091.1"/>
</dbReference>
<proteinExistence type="predicted"/>
<keyword evidence="2" id="KW-0233">DNA recombination</keyword>
<dbReference type="SUPFAM" id="SSF56349">
    <property type="entry name" value="DNA breaking-rejoining enzymes"/>
    <property type="match status" value="1"/>
</dbReference>
<dbReference type="AlphaFoldDB" id="A0A1I5I9C9"/>
<evidence type="ECO:0000313" key="5">
    <source>
        <dbReference type="Proteomes" id="UP000199614"/>
    </source>
</evidence>
<keyword evidence="1" id="KW-0238">DNA-binding</keyword>
<dbReference type="GO" id="GO:0006310">
    <property type="term" value="P:DNA recombination"/>
    <property type="evidence" value="ECO:0007669"/>
    <property type="project" value="UniProtKB-KW"/>
</dbReference>
<dbReference type="Gene3D" id="1.10.150.130">
    <property type="match status" value="1"/>
</dbReference>
<evidence type="ECO:0000256" key="1">
    <source>
        <dbReference type="ARBA" id="ARBA00023125"/>
    </source>
</evidence>
<organism evidence="4 5">
    <name type="scientific">Pseudonocardia ammonioxydans</name>
    <dbReference type="NCBI Taxonomy" id="260086"/>
    <lineage>
        <taxon>Bacteria</taxon>
        <taxon>Bacillati</taxon>
        <taxon>Actinomycetota</taxon>
        <taxon>Actinomycetes</taxon>
        <taxon>Pseudonocardiales</taxon>
        <taxon>Pseudonocardiaceae</taxon>
        <taxon>Pseudonocardia</taxon>
    </lineage>
</organism>
<dbReference type="EMBL" id="FOUY01000091">
    <property type="protein sequence ID" value="SFO56760.1"/>
    <property type="molecule type" value="Genomic_DNA"/>
</dbReference>
<dbReference type="OrthoDB" id="9815875at2"/>
<evidence type="ECO:0000256" key="3">
    <source>
        <dbReference type="SAM" id="MobiDB-lite"/>
    </source>
</evidence>
<gene>
    <name evidence="4" type="ORF">SAMN05216207_10911</name>
</gene>